<dbReference type="EMBL" id="AAHMZU010000041">
    <property type="protein sequence ID" value="EBY0601673.1"/>
    <property type="molecule type" value="Genomic_DNA"/>
</dbReference>
<evidence type="ECO:0000256" key="1">
    <source>
        <dbReference type="ARBA" id="ARBA00022729"/>
    </source>
</evidence>
<feature type="signal peptide" evidence="3">
    <location>
        <begin position="1"/>
        <end position="22"/>
    </location>
</feature>
<dbReference type="GO" id="GO:0009289">
    <property type="term" value="C:pilus"/>
    <property type="evidence" value="ECO:0007669"/>
    <property type="project" value="InterPro"/>
</dbReference>
<comment type="similarity">
    <text evidence="2">Belongs to the fimbrial K88 protein family.</text>
</comment>
<dbReference type="AlphaFoldDB" id="A0A5W8FYK6"/>
<dbReference type="InterPro" id="IPR003467">
    <property type="entry name" value="Fimbrial_K88_FaeH"/>
</dbReference>
<reference evidence="4" key="1">
    <citation type="submission" date="2018-07" db="EMBL/GenBank/DDBJ databases">
        <authorList>
            <person name="Ashton P.M."/>
            <person name="Dallman T."/>
            <person name="Nair S."/>
            <person name="De Pinna E."/>
            <person name="Peters T."/>
            <person name="Grant K."/>
        </authorList>
    </citation>
    <scope>NUCLEOTIDE SEQUENCE</scope>
    <source>
        <strain evidence="4">516939</strain>
    </source>
</reference>
<sequence>MKKTLIALAVAASAAVSGSAMAWTATGNGGTLKLSGTLTSKQFVTPWETQVGAAVDNLNGTVVKGSKVAEVSVPNSILALGIRTHEKTAFQGQPGISPNINYGGHVDLAGFNAGVTTLTLDVLNKTDSTKIGTLTAPFSVAAVGSVKGASISERYTWMYANKSYGFSGGLASDYNKAAQGNAEIILSALSPDILNNVDSQGLAFSPALSSGFSSGFGTLTATYSGAYAGGIVKGDKIKITLDAPVAGDSIAWKASLPVSVTYQ</sequence>
<organism evidence="4">
    <name type="scientific">Salmonella oranienberg</name>
    <dbReference type="NCBI Taxonomy" id="28147"/>
    <lineage>
        <taxon>Bacteria</taxon>
        <taxon>Pseudomonadati</taxon>
        <taxon>Pseudomonadota</taxon>
        <taxon>Gammaproteobacteria</taxon>
        <taxon>Enterobacterales</taxon>
        <taxon>Enterobacteriaceae</taxon>
        <taxon>Salmonella</taxon>
    </lineage>
</organism>
<proteinExistence type="inferred from homology"/>
<feature type="chain" id="PRO_5024953013" description="Fimbrial protein" evidence="3">
    <location>
        <begin position="23"/>
        <end position="263"/>
    </location>
</feature>
<dbReference type="GO" id="GO:0007155">
    <property type="term" value="P:cell adhesion"/>
    <property type="evidence" value="ECO:0007669"/>
    <property type="project" value="InterPro"/>
</dbReference>
<evidence type="ECO:0008006" key="5">
    <source>
        <dbReference type="Google" id="ProtNLM"/>
    </source>
</evidence>
<accession>A0A5W8FYK6</accession>
<dbReference type="Pfam" id="PF02432">
    <property type="entry name" value="Fimbrial_K88"/>
    <property type="match status" value="1"/>
</dbReference>
<comment type="caution">
    <text evidence="4">The sequence shown here is derived from an EMBL/GenBank/DDBJ whole genome shotgun (WGS) entry which is preliminary data.</text>
</comment>
<evidence type="ECO:0000313" key="4">
    <source>
        <dbReference type="EMBL" id="EBY0601673.1"/>
    </source>
</evidence>
<keyword evidence="1 3" id="KW-0732">Signal</keyword>
<protein>
    <recommendedName>
        <fullName evidence="5">Fimbrial protein</fullName>
    </recommendedName>
</protein>
<gene>
    <name evidence="4" type="ORF">DUR78_23870</name>
</gene>
<name>A0A5W8FYK6_SALON</name>
<evidence type="ECO:0000256" key="3">
    <source>
        <dbReference type="SAM" id="SignalP"/>
    </source>
</evidence>
<evidence type="ECO:0000256" key="2">
    <source>
        <dbReference type="ARBA" id="ARBA00049989"/>
    </source>
</evidence>